<gene>
    <name evidence="14" type="ORF">PV04_09029</name>
</gene>
<feature type="domain" description="Mannosidase Ig/CBM-like" evidence="12">
    <location>
        <begin position="692"/>
        <end position="785"/>
    </location>
</feature>
<comment type="catalytic activity">
    <reaction evidence="1">
        <text>Hydrolysis of terminal, non-reducing beta-D-mannose residues in beta-D-mannosides.</text>
        <dbReference type="EC" id="3.2.1.25"/>
    </reaction>
</comment>
<evidence type="ECO:0000259" key="12">
    <source>
        <dbReference type="Pfam" id="PF17786"/>
    </source>
</evidence>
<dbReference type="InterPro" id="IPR041447">
    <property type="entry name" value="Mannosidase_ig"/>
</dbReference>
<dbReference type="InterPro" id="IPR054593">
    <property type="entry name" value="Beta-mannosidase-like_N2"/>
</dbReference>
<evidence type="ECO:0000259" key="13">
    <source>
        <dbReference type="Pfam" id="PF22666"/>
    </source>
</evidence>
<organism evidence="14 15">
    <name type="scientific">Phialophora macrospora</name>
    <dbReference type="NCBI Taxonomy" id="1851006"/>
    <lineage>
        <taxon>Eukaryota</taxon>
        <taxon>Fungi</taxon>
        <taxon>Dikarya</taxon>
        <taxon>Ascomycota</taxon>
        <taxon>Pezizomycotina</taxon>
        <taxon>Eurotiomycetes</taxon>
        <taxon>Chaetothyriomycetidae</taxon>
        <taxon>Chaetothyriales</taxon>
        <taxon>Herpotrichiellaceae</taxon>
        <taxon>Phialophora</taxon>
    </lineage>
</organism>
<dbReference type="InterPro" id="IPR050887">
    <property type="entry name" value="Beta-mannosidase_GH2"/>
</dbReference>
<keyword evidence="4" id="KW-0378">Hydrolase</keyword>
<dbReference type="InterPro" id="IPR036156">
    <property type="entry name" value="Beta-gal/glucu_dom_sf"/>
</dbReference>
<evidence type="ECO:0000256" key="5">
    <source>
        <dbReference type="ARBA" id="ARBA00023277"/>
    </source>
</evidence>
<dbReference type="PANTHER" id="PTHR43730">
    <property type="entry name" value="BETA-MANNOSIDASE"/>
    <property type="match status" value="1"/>
</dbReference>
<dbReference type="STRING" id="5601.A0A0D2CG07"/>
<proteinExistence type="inferred from homology"/>
<evidence type="ECO:0000256" key="1">
    <source>
        <dbReference type="ARBA" id="ARBA00000829"/>
    </source>
</evidence>
<dbReference type="Pfam" id="PF22666">
    <property type="entry name" value="Glyco_hydro_2_N2"/>
    <property type="match status" value="1"/>
</dbReference>
<evidence type="ECO:0000256" key="7">
    <source>
        <dbReference type="ARBA" id="ARBA00023326"/>
    </source>
</evidence>
<sequence length="893" mass="101333">MSKQTHTLSSGWQWRLADLNGQKPPKTSDDLAQWHASAHMPSVVQMELLDSGVIPDPYIDENERDVQWVGEADWEYQCQFETPPGTTSMENVQLFIEGLDTFATVFLNEQEILQSANMFHQHRVDVSKIIKSEGSSNTLRIYFESPLKKSTALQKQYGVRKALERDPRRMHIRKAQYQWGWDFGPQIMTSGPWLPVHLEAFGSRIADPLITSKIAADHSSATVEISVGTEGQTPRTSVQVEIKDESGATVASQSTPKTEEVASLSLEVKDPALWWPAGHGKPTLYTAEITLSDGAGQSLDKVTTKFGIRSIQLVQNKLREGQTFMFNVNGKNIFAQGGNWIPADTMLPRITRETSFGWVERMQYAHHNMIRVWGGGIYETEDFYDACDEKGILVWQDYALACGDYRLGADFLDSLKIEAEVQTKRIRNRASLALLCGGNEDFLFQDIFWNGTYDHDDLEGPFPEDQFPQREIYLKILPKIASELAPGITYWANSPWGGSKDSNDLTIGDVHQWEVWHLHQYPYQDFPRLGGRFVSEYGMFSFPIMRTLEYFATNPDERYPQSPVMDCHSKATGQESRGARYLAENFRVDTSDLSNYAYITHILQSEAVWYGLCHWRRRFVPGNEECAGVLIWQTNDLYPGSSWSYVDYFLRPKPAYYTIRRALAPIQVGIQRTPRSRFLSESAPVRVIPGATFEMFAHNATTHEVQCRLTLKAYDFKTHTPVSLPSDKTEQIVKLLPGQNTELGSLHDDEWTNDNMIILEACLYEEGEHGALMSRFVDWPEPFRYLRWPAKATKVTASITPYSAGAGAKSSSELVVGGAKDPEWENLVTLTANYPIKGAFVEPVYTGKEQVSDPEPLWDDNMVDLMPNSPVTLKVTGLKGRDVRVRYLYDWES</sequence>
<comment type="pathway">
    <text evidence="2">Glycan metabolism; N-glycan degradation.</text>
</comment>
<feature type="domain" description="Glycoside hydrolase family 2 immunoglobulin-like beta-sandwich" evidence="11">
    <location>
        <begin position="204"/>
        <end position="309"/>
    </location>
</feature>
<evidence type="ECO:0000256" key="9">
    <source>
        <dbReference type="ARBA" id="ARBA00041069"/>
    </source>
</evidence>
<keyword evidence="7" id="KW-0624">Polysaccharide degradation</keyword>
<evidence type="ECO:0000256" key="8">
    <source>
        <dbReference type="ARBA" id="ARBA00038429"/>
    </source>
</evidence>
<evidence type="ECO:0000313" key="15">
    <source>
        <dbReference type="Proteomes" id="UP000054266"/>
    </source>
</evidence>
<dbReference type="HOGENOM" id="CLU_005015_1_1_1"/>
<dbReference type="FunFam" id="3.20.20.80:FF:000050">
    <property type="entry name" value="Beta-mannosidase B"/>
    <property type="match status" value="1"/>
</dbReference>
<dbReference type="GO" id="GO:0000272">
    <property type="term" value="P:polysaccharide catabolic process"/>
    <property type="evidence" value="ECO:0007669"/>
    <property type="project" value="UniProtKB-KW"/>
</dbReference>
<evidence type="ECO:0000313" key="14">
    <source>
        <dbReference type="EMBL" id="KIW64071.1"/>
    </source>
</evidence>
<evidence type="ECO:0000256" key="2">
    <source>
        <dbReference type="ARBA" id="ARBA00004740"/>
    </source>
</evidence>
<dbReference type="EMBL" id="KN846961">
    <property type="protein sequence ID" value="KIW64071.1"/>
    <property type="molecule type" value="Genomic_DNA"/>
</dbReference>
<reference evidence="14 15" key="1">
    <citation type="submission" date="2015-01" db="EMBL/GenBank/DDBJ databases">
        <title>The Genome Sequence of Capronia semiimmersa CBS27337.</title>
        <authorList>
            <consortium name="The Broad Institute Genomics Platform"/>
            <person name="Cuomo C."/>
            <person name="de Hoog S."/>
            <person name="Gorbushina A."/>
            <person name="Stielow B."/>
            <person name="Teixiera M."/>
            <person name="Abouelleil A."/>
            <person name="Chapman S.B."/>
            <person name="Priest M."/>
            <person name="Young S.K."/>
            <person name="Wortman J."/>
            <person name="Nusbaum C."/>
            <person name="Birren B."/>
        </authorList>
    </citation>
    <scope>NUCLEOTIDE SEQUENCE [LARGE SCALE GENOMIC DNA]</scope>
    <source>
        <strain evidence="14 15">CBS 27337</strain>
    </source>
</reference>
<evidence type="ECO:0000256" key="3">
    <source>
        <dbReference type="ARBA" id="ARBA00012754"/>
    </source>
</evidence>
<name>A0A0D2CG07_9EURO</name>
<protein>
    <recommendedName>
        <fullName evidence="9">Beta-mannosidase B</fullName>
        <ecNumber evidence="3">3.2.1.25</ecNumber>
    </recommendedName>
    <alternativeName>
        <fullName evidence="10">Mannanase B</fullName>
    </alternativeName>
</protein>
<dbReference type="EC" id="3.2.1.25" evidence="3"/>
<dbReference type="Pfam" id="PF00703">
    <property type="entry name" value="Glyco_hydro_2"/>
    <property type="match status" value="1"/>
</dbReference>
<keyword evidence="5" id="KW-0119">Carbohydrate metabolism</keyword>
<dbReference type="Gene3D" id="3.20.20.80">
    <property type="entry name" value="Glycosidases"/>
    <property type="match status" value="1"/>
</dbReference>
<evidence type="ECO:0000256" key="10">
    <source>
        <dbReference type="ARBA" id="ARBA00041614"/>
    </source>
</evidence>
<dbReference type="GO" id="GO:0004567">
    <property type="term" value="F:beta-mannosidase activity"/>
    <property type="evidence" value="ECO:0007669"/>
    <property type="project" value="UniProtKB-EC"/>
</dbReference>
<dbReference type="Gene3D" id="2.60.120.260">
    <property type="entry name" value="Galactose-binding domain-like"/>
    <property type="match status" value="1"/>
</dbReference>
<evidence type="ECO:0000256" key="4">
    <source>
        <dbReference type="ARBA" id="ARBA00022801"/>
    </source>
</evidence>
<dbReference type="SUPFAM" id="SSF51445">
    <property type="entry name" value="(Trans)glycosidases"/>
    <property type="match status" value="1"/>
</dbReference>
<dbReference type="AlphaFoldDB" id="A0A0D2CG07"/>
<feature type="domain" description="Beta-mannosidase-like galactose-binding" evidence="13">
    <location>
        <begin position="26"/>
        <end position="193"/>
    </location>
</feature>
<dbReference type="Gene3D" id="2.60.40.10">
    <property type="entry name" value="Immunoglobulins"/>
    <property type="match status" value="1"/>
</dbReference>
<dbReference type="InterPro" id="IPR008979">
    <property type="entry name" value="Galactose-bd-like_sf"/>
</dbReference>
<evidence type="ECO:0000259" key="11">
    <source>
        <dbReference type="Pfam" id="PF00703"/>
    </source>
</evidence>
<dbReference type="SUPFAM" id="SSF49785">
    <property type="entry name" value="Galactose-binding domain-like"/>
    <property type="match status" value="1"/>
</dbReference>
<keyword evidence="6" id="KW-0326">Glycosidase</keyword>
<dbReference type="Proteomes" id="UP000054266">
    <property type="component" value="Unassembled WGS sequence"/>
</dbReference>
<keyword evidence="15" id="KW-1185">Reference proteome</keyword>
<dbReference type="SUPFAM" id="SSF49303">
    <property type="entry name" value="beta-Galactosidase/glucuronidase domain"/>
    <property type="match status" value="1"/>
</dbReference>
<dbReference type="PANTHER" id="PTHR43730:SF1">
    <property type="entry name" value="BETA-MANNOSIDASE"/>
    <property type="match status" value="1"/>
</dbReference>
<comment type="similarity">
    <text evidence="8">Belongs to the glycosyl hydrolase 2 family. Beta-mannosidase B subfamily.</text>
</comment>
<accession>A0A0D2CG07</accession>
<dbReference type="InterPro" id="IPR013783">
    <property type="entry name" value="Ig-like_fold"/>
</dbReference>
<evidence type="ECO:0000256" key="6">
    <source>
        <dbReference type="ARBA" id="ARBA00023295"/>
    </source>
</evidence>
<dbReference type="GO" id="GO:0006516">
    <property type="term" value="P:glycoprotein catabolic process"/>
    <property type="evidence" value="ECO:0007669"/>
    <property type="project" value="TreeGrafter"/>
</dbReference>
<dbReference type="InterPro" id="IPR017853">
    <property type="entry name" value="GH"/>
</dbReference>
<dbReference type="Pfam" id="PF17786">
    <property type="entry name" value="Mannosidase_ig"/>
    <property type="match status" value="1"/>
</dbReference>
<dbReference type="InterPro" id="IPR006102">
    <property type="entry name" value="Ig-like_GH2"/>
</dbReference>